<sequence length="70" mass="7860">MASPKTRTRGKKAPSRLYVRVPHAQKYQRPLLLRTRVAVRKRAASRLTRDARAARHVSVTGCDAGNSLSY</sequence>
<protein>
    <submittedName>
        <fullName evidence="1">Uncharacterized protein</fullName>
    </submittedName>
</protein>
<gene>
    <name evidence="1" type="ORF">NDU88_004334</name>
</gene>
<name>A0AAV7SIG3_PLEWA</name>
<dbReference type="AlphaFoldDB" id="A0AAV7SIG3"/>
<comment type="caution">
    <text evidence="1">The sequence shown here is derived from an EMBL/GenBank/DDBJ whole genome shotgun (WGS) entry which is preliminary data.</text>
</comment>
<reference evidence="1" key="1">
    <citation type="journal article" date="2022" name="bioRxiv">
        <title>Sequencing and chromosome-scale assembly of the giantPleurodeles waltlgenome.</title>
        <authorList>
            <person name="Brown T."/>
            <person name="Elewa A."/>
            <person name="Iarovenko S."/>
            <person name="Subramanian E."/>
            <person name="Araus A.J."/>
            <person name="Petzold A."/>
            <person name="Susuki M."/>
            <person name="Suzuki K.-i.T."/>
            <person name="Hayashi T."/>
            <person name="Toyoda A."/>
            <person name="Oliveira C."/>
            <person name="Osipova E."/>
            <person name="Leigh N.D."/>
            <person name="Simon A."/>
            <person name="Yun M.H."/>
        </authorList>
    </citation>
    <scope>NUCLEOTIDE SEQUENCE</scope>
    <source>
        <strain evidence="1">20211129_DDA</strain>
        <tissue evidence="1">Liver</tissue>
    </source>
</reference>
<dbReference type="EMBL" id="JANPWB010000008">
    <property type="protein sequence ID" value="KAJ1163882.1"/>
    <property type="molecule type" value="Genomic_DNA"/>
</dbReference>
<dbReference type="Proteomes" id="UP001066276">
    <property type="component" value="Chromosome 4_2"/>
</dbReference>
<evidence type="ECO:0000313" key="1">
    <source>
        <dbReference type="EMBL" id="KAJ1163882.1"/>
    </source>
</evidence>
<organism evidence="1 2">
    <name type="scientific">Pleurodeles waltl</name>
    <name type="common">Iberian ribbed newt</name>
    <dbReference type="NCBI Taxonomy" id="8319"/>
    <lineage>
        <taxon>Eukaryota</taxon>
        <taxon>Metazoa</taxon>
        <taxon>Chordata</taxon>
        <taxon>Craniata</taxon>
        <taxon>Vertebrata</taxon>
        <taxon>Euteleostomi</taxon>
        <taxon>Amphibia</taxon>
        <taxon>Batrachia</taxon>
        <taxon>Caudata</taxon>
        <taxon>Salamandroidea</taxon>
        <taxon>Salamandridae</taxon>
        <taxon>Pleurodelinae</taxon>
        <taxon>Pleurodeles</taxon>
    </lineage>
</organism>
<evidence type="ECO:0000313" key="2">
    <source>
        <dbReference type="Proteomes" id="UP001066276"/>
    </source>
</evidence>
<keyword evidence="2" id="KW-1185">Reference proteome</keyword>
<proteinExistence type="predicted"/>
<accession>A0AAV7SIG3</accession>